<evidence type="ECO:0000313" key="3">
    <source>
        <dbReference type="Proteomes" id="UP000070076"/>
    </source>
</evidence>
<sequence>WGLYSMDSELTEHISREGRVRLVNLILDNGWTVSELARRLGVSRQAVYLWLDSQETHPNNSHLGDLVNLAIEVDDQSASKILLGEVNQFRLAVDEKILGQISGKDK</sequence>
<dbReference type="GO" id="GO:0043565">
    <property type="term" value="F:sequence-specific DNA binding"/>
    <property type="evidence" value="ECO:0007669"/>
    <property type="project" value="InterPro"/>
</dbReference>
<feature type="non-terminal residue" evidence="2">
    <location>
        <position position="1"/>
    </location>
</feature>
<evidence type="ECO:0000259" key="1">
    <source>
        <dbReference type="PROSITE" id="PS50943"/>
    </source>
</evidence>
<organism evidence="2 3">
    <name type="scientific">candidate division MSBL1 archaeon SCGC-AAA261O19</name>
    <dbReference type="NCBI Taxonomy" id="1698277"/>
    <lineage>
        <taxon>Archaea</taxon>
        <taxon>Methanobacteriati</taxon>
        <taxon>Methanobacteriota</taxon>
        <taxon>candidate division MSBL1</taxon>
    </lineage>
</organism>
<protein>
    <recommendedName>
        <fullName evidence="1">HTH cro/C1-type domain-containing protein</fullName>
    </recommendedName>
</protein>
<keyword evidence="3" id="KW-1185">Reference proteome</keyword>
<reference evidence="2 3" key="1">
    <citation type="journal article" date="2016" name="Sci. Rep.">
        <title>Metabolic traits of an uncultured archaeal lineage -MSBL1- from brine pools of the Red Sea.</title>
        <authorList>
            <person name="Mwirichia R."/>
            <person name="Alam I."/>
            <person name="Rashid M."/>
            <person name="Vinu M."/>
            <person name="Ba-Alawi W."/>
            <person name="Anthony Kamau A."/>
            <person name="Kamanda Ngugi D."/>
            <person name="Goker M."/>
            <person name="Klenk H.P."/>
            <person name="Bajic V."/>
            <person name="Stingl U."/>
        </authorList>
    </citation>
    <scope>NUCLEOTIDE SEQUENCE [LARGE SCALE GENOMIC DNA]</scope>
    <source>
        <strain evidence="2">SCGC-AAA261O19</strain>
    </source>
</reference>
<comment type="caution">
    <text evidence="2">The sequence shown here is derived from an EMBL/GenBank/DDBJ whole genome shotgun (WGS) entry which is preliminary data.</text>
</comment>
<dbReference type="Gene3D" id="1.10.10.60">
    <property type="entry name" value="Homeodomain-like"/>
    <property type="match status" value="1"/>
</dbReference>
<accession>A0A133V9W6</accession>
<dbReference type="Pfam" id="PF13384">
    <property type="entry name" value="HTH_23"/>
    <property type="match status" value="1"/>
</dbReference>
<dbReference type="PROSITE" id="PS50943">
    <property type="entry name" value="HTH_CROC1"/>
    <property type="match status" value="1"/>
</dbReference>
<dbReference type="AlphaFoldDB" id="A0A133V9W6"/>
<gene>
    <name evidence="2" type="ORF">AKJ48_04075</name>
</gene>
<dbReference type="InterPro" id="IPR011991">
    <property type="entry name" value="ArsR-like_HTH"/>
</dbReference>
<proteinExistence type="predicted"/>
<dbReference type="EMBL" id="LHYB01000079">
    <property type="protein sequence ID" value="KXB03236.1"/>
    <property type="molecule type" value="Genomic_DNA"/>
</dbReference>
<dbReference type="Proteomes" id="UP000070076">
    <property type="component" value="Unassembled WGS sequence"/>
</dbReference>
<dbReference type="InterPro" id="IPR001387">
    <property type="entry name" value="Cro/C1-type_HTH"/>
</dbReference>
<dbReference type="InterPro" id="IPR010921">
    <property type="entry name" value="Trp_repressor/repl_initiator"/>
</dbReference>
<feature type="domain" description="HTH cro/C1-type" evidence="1">
    <location>
        <begin position="22"/>
        <end position="50"/>
    </location>
</feature>
<evidence type="ECO:0000313" key="2">
    <source>
        <dbReference type="EMBL" id="KXB03236.1"/>
    </source>
</evidence>
<dbReference type="CDD" id="cd00090">
    <property type="entry name" value="HTH_ARSR"/>
    <property type="match status" value="1"/>
</dbReference>
<dbReference type="SUPFAM" id="SSF48295">
    <property type="entry name" value="TrpR-like"/>
    <property type="match status" value="1"/>
</dbReference>
<name>A0A133V9W6_9EURY</name>